<organism evidence="4 5">
    <name type="scientific">Sphingomonas oligophenolica</name>
    <dbReference type="NCBI Taxonomy" id="301154"/>
    <lineage>
        <taxon>Bacteria</taxon>
        <taxon>Pseudomonadati</taxon>
        <taxon>Pseudomonadota</taxon>
        <taxon>Alphaproteobacteria</taxon>
        <taxon>Sphingomonadales</taxon>
        <taxon>Sphingomonadaceae</taxon>
        <taxon>Sphingomonas</taxon>
    </lineage>
</organism>
<evidence type="ECO:0000259" key="2">
    <source>
        <dbReference type="Pfam" id="PF01408"/>
    </source>
</evidence>
<dbReference type="SUPFAM" id="SSF51735">
    <property type="entry name" value="NAD(P)-binding Rossmann-fold domains"/>
    <property type="match status" value="1"/>
</dbReference>
<reference evidence="4 5" key="1">
    <citation type="submission" date="2024-05" db="EMBL/GenBank/DDBJ databases">
        <authorList>
            <person name="Liu Q."/>
            <person name="Xin Y.-H."/>
        </authorList>
    </citation>
    <scope>NUCLEOTIDE SEQUENCE [LARGE SCALE GENOMIC DNA]</scope>
    <source>
        <strain evidence="4 5">CGMCC 1.10181</strain>
    </source>
</reference>
<keyword evidence="5" id="KW-1185">Reference proteome</keyword>
<dbReference type="RefSeq" id="WP_343890501.1">
    <property type="nucleotide sequence ID" value="NZ_BAAAEH010000035.1"/>
</dbReference>
<dbReference type="EMBL" id="JBDIME010000002">
    <property type="protein sequence ID" value="MEN2788497.1"/>
    <property type="molecule type" value="Genomic_DNA"/>
</dbReference>
<dbReference type="InterPro" id="IPR036291">
    <property type="entry name" value="NAD(P)-bd_dom_sf"/>
</dbReference>
<dbReference type="Pfam" id="PF01408">
    <property type="entry name" value="GFO_IDH_MocA"/>
    <property type="match status" value="1"/>
</dbReference>
<dbReference type="Proteomes" id="UP001419910">
    <property type="component" value="Unassembled WGS sequence"/>
</dbReference>
<comment type="caution">
    <text evidence="4">The sequence shown here is derived from an EMBL/GenBank/DDBJ whole genome shotgun (WGS) entry which is preliminary data.</text>
</comment>
<dbReference type="InterPro" id="IPR000683">
    <property type="entry name" value="Gfo/Idh/MocA-like_OxRdtase_N"/>
</dbReference>
<keyword evidence="1" id="KW-0560">Oxidoreductase</keyword>
<evidence type="ECO:0000313" key="4">
    <source>
        <dbReference type="EMBL" id="MEN2788497.1"/>
    </source>
</evidence>
<protein>
    <submittedName>
        <fullName evidence="4">Gfo/Idh/MocA family oxidoreductase</fullName>
    </submittedName>
</protein>
<evidence type="ECO:0000313" key="5">
    <source>
        <dbReference type="Proteomes" id="UP001419910"/>
    </source>
</evidence>
<dbReference type="Gene3D" id="3.30.360.10">
    <property type="entry name" value="Dihydrodipicolinate Reductase, domain 2"/>
    <property type="match status" value="1"/>
</dbReference>
<dbReference type="Gene3D" id="3.40.50.720">
    <property type="entry name" value="NAD(P)-binding Rossmann-like Domain"/>
    <property type="match status" value="1"/>
</dbReference>
<feature type="domain" description="Gfo/Idh/MocA-like oxidoreductase N-terminal" evidence="2">
    <location>
        <begin position="13"/>
        <end position="127"/>
    </location>
</feature>
<dbReference type="PANTHER" id="PTHR43818:SF11">
    <property type="entry name" value="BCDNA.GH03377"/>
    <property type="match status" value="1"/>
</dbReference>
<dbReference type="InterPro" id="IPR055170">
    <property type="entry name" value="GFO_IDH_MocA-like_dom"/>
</dbReference>
<gene>
    <name evidence="4" type="ORF">ABC974_02575</name>
</gene>
<proteinExistence type="predicted"/>
<evidence type="ECO:0000256" key="1">
    <source>
        <dbReference type="ARBA" id="ARBA00023002"/>
    </source>
</evidence>
<dbReference type="SUPFAM" id="SSF55347">
    <property type="entry name" value="Glyceraldehyde-3-phosphate dehydrogenase-like, C-terminal domain"/>
    <property type="match status" value="1"/>
</dbReference>
<accession>A0ABU9XYA1</accession>
<sequence>MSAPEANPAVRPLRVAIISAAWGAFAHLPAWRAIPGVEVTAICTSRRETAEAAASRLGLPRPFWNAAALATDPDIDIIDCGTRPSIRLPMVLAALAGGKHVYNASPHAPDWPGAKAIDAAWRASGRIGVVDAFAEWIPAQRQMKAMVEAGYIGAPFGGTCHFNLSLFNRPDKRFPYNWFAQAGQGVSAVRNNGSHALYALIDLFGPVAELVADDRQLLGKWEFADGDAIYPETNDFVSVILRFGSGLVLQMQISWSMALHDGWLIDVFGKQGRLVASSPTFPTARDCTLRGGQLGGALEPIDIPDAFRSVPGIALDWQSEPQPSFPMALSMHAMVEAIHGRGRATPDFARALEVERIQEAIRLSSLERRWVRVADIA</sequence>
<dbReference type="Pfam" id="PF22725">
    <property type="entry name" value="GFO_IDH_MocA_C3"/>
    <property type="match status" value="1"/>
</dbReference>
<evidence type="ECO:0000259" key="3">
    <source>
        <dbReference type="Pfam" id="PF22725"/>
    </source>
</evidence>
<dbReference type="PANTHER" id="PTHR43818">
    <property type="entry name" value="BCDNA.GH03377"/>
    <property type="match status" value="1"/>
</dbReference>
<name>A0ABU9XYA1_9SPHN</name>
<dbReference type="InterPro" id="IPR050463">
    <property type="entry name" value="Gfo/Idh/MocA_oxidrdct_glycsds"/>
</dbReference>
<feature type="domain" description="GFO/IDH/MocA-like oxidoreductase" evidence="3">
    <location>
        <begin position="141"/>
        <end position="274"/>
    </location>
</feature>